<dbReference type="Proteomes" id="UP000078116">
    <property type="component" value="Unassembled WGS sequence"/>
</dbReference>
<dbReference type="InterPro" id="IPR003615">
    <property type="entry name" value="HNH_nuc"/>
</dbReference>
<reference evidence="4 5" key="1">
    <citation type="submission" date="2016-04" db="EMBL/GenBank/DDBJ databases">
        <title>Reclassification of Paraburkholderia panaciterrae (Farh et al. 2015) Dobritsa &amp; Samadpour 2016 as a later homotypic synonym of Paraburkholderia ginsengiterrae (Farh et al. 2015) Dobritsa &amp; Samadpour 2016.</title>
        <authorList>
            <person name="Dobritsa A.P."/>
            <person name="Kutumbaka K."/>
            <person name="Samadpour M."/>
        </authorList>
    </citation>
    <scope>NUCLEOTIDE SEQUENCE [LARGE SCALE GENOMIC DNA]</scope>
    <source>
        <strain evidence="3 5">DCY85</strain>
        <strain evidence="2 4">DCY85-1</strain>
    </source>
</reference>
<accession>A0A1A9ND63</accession>
<sequence>MVLDKNEFSRRFTDGKQAVMLYLTAGQRPDQFDFNEDAHTLSTGYWPTPLKEYERVIVYKRAEAGGMAQVWVGDNAGLIPDGNQWHYRARNVQMFEANDDFKTLFGLHPPQRIRYLYPEQTNSKRVASYLREAVADDDDVLKLPLGAATTVRRLQQARLHQQKFRDALLLRWQGACAVTGIEEPMLLRASHIKPYADSSAAECVSAHNGLLLAAGLDALFDKGFVTFDENGRLLRSDLLTPDVAAAFGLKEKMQLSDILTAEAHNFMRLHREKIFLKARSARRMRA</sequence>
<name>A0A1A9ND63_9BURK</name>
<evidence type="ECO:0000313" key="4">
    <source>
        <dbReference type="Proteomes" id="UP000077961"/>
    </source>
</evidence>
<evidence type="ECO:0000313" key="2">
    <source>
        <dbReference type="EMBL" id="OAJ60783.1"/>
    </source>
</evidence>
<dbReference type="Pfam" id="PF13391">
    <property type="entry name" value="HNH_2"/>
    <property type="match status" value="1"/>
</dbReference>
<dbReference type="EMBL" id="LXJZ01000101">
    <property type="protein sequence ID" value="OAJ60783.1"/>
    <property type="molecule type" value="Genomic_DNA"/>
</dbReference>
<dbReference type="OrthoDB" id="9811869at2"/>
<proteinExistence type="predicted"/>
<protein>
    <recommendedName>
        <fullName evidence="1">HNH nuclease domain-containing protein</fullName>
    </recommendedName>
</protein>
<organism evidence="3 5">
    <name type="scientific">Paraburkholderia ginsengiterrae</name>
    <dbReference type="NCBI Taxonomy" id="1462993"/>
    <lineage>
        <taxon>Bacteria</taxon>
        <taxon>Pseudomonadati</taxon>
        <taxon>Pseudomonadota</taxon>
        <taxon>Betaproteobacteria</taxon>
        <taxon>Burkholderiales</taxon>
        <taxon>Burkholderiaceae</taxon>
        <taxon>Paraburkholderia</taxon>
    </lineage>
</organism>
<keyword evidence="4" id="KW-1185">Reference proteome</keyword>
<comment type="caution">
    <text evidence="3">The sequence shown here is derived from an EMBL/GenBank/DDBJ whole genome shotgun (WGS) entry which is preliminary data.</text>
</comment>
<dbReference type="EMBL" id="LXKA01000110">
    <property type="protein sequence ID" value="OAJ64340.1"/>
    <property type="molecule type" value="Genomic_DNA"/>
</dbReference>
<feature type="domain" description="HNH nuclease" evidence="1">
    <location>
        <begin position="176"/>
        <end position="228"/>
    </location>
</feature>
<gene>
    <name evidence="2" type="ORF">A6V36_03055</name>
    <name evidence="3" type="ORF">A6V37_02255</name>
</gene>
<dbReference type="RefSeq" id="WP_064267160.1">
    <property type="nucleotide sequence ID" value="NZ_LXJZ01000101.1"/>
</dbReference>
<dbReference type="Proteomes" id="UP000077961">
    <property type="component" value="Unassembled WGS sequence"/>
</dbReference>
<evidence type="ECO:0000259" key="1">
    <source>
        <dbReference type="Pfam" id="PF13391"/>
    </source>
</evidence>
<dbReference type="STRING" id="1462993.A6V36_03055"/>
<dbReference type="AlphaFoldDB" id="A0A1A9ND63"/>
<evidence type="ECO:0000313" key="3">
    <source>
        <dbReference type="EMBL" id="OAJ64340.1"/>
    </source>
</evidence>
<evidence type="ECO:0000313" key="5">
    <source>
        <dbReference type="Proteomes" id="UP000078116"/>
    </source>
</evidence>